<dbReference type="Gene3D" id="2.60.40.3440">
    <property type="match status" value="1"/>
</dbReference>
<accession>A0ABT7LBU7</accession>
<sequence>MNLLTGRWPTLPVSLALASLLSLAGCGSGDASFGPALQARDDSATVDDGAALLLDVLANDLGEGLVLTGVQTPGLGSAAIENGRIRYTPRAGALGQDRFTYQVRDAQGVTQQATLSLTLRRGLTLEGQVLLDGQAQARRSVDVLADEQPLGSAQTDAQGAYRVQLWFTDARQVDQLLRLRLKEDGTRPHDRAELYLAGGGTLLAIAGSARRLDATRLSALQIDDTAIGESALLLGQYRSLTQQTAIPDEAGLRRALSGYALEALADRAALVKAARLKQVALPAGFGTVAQMLADDSGLRQFRAAAQAALGDALTQMQQDVLAALHIRSPFTADTVPARYILGPVSALEQAPVFGTAKTSSTLTLAADGKGTLRPRQSFPAAHAALEWDLSGKGILLLSGSGTEVASGTDIFDFPYHEYVQTVRRLSRFAFGDVLQLGSCVSQFDCGPDDGSATVSTPLSLGLTDAPLALQAAEVPGRWFLPIGETQELRSHQAAGPLLRTPLDLQADGRIAGRSWRWRLDGGELVVENGSVQRWRLQLMQRSAARQFVMHVLYDGPQGQGASLGEAYMQDPALSWQRSDLIGDWRIDRLVRTLQLRADGSASLLAHHDRYQGSWTLDADGSVRVRLGNEASDFTLQWWGLGSDKSGAMVVEGGYSMATPDQAYTSLPYRYERVPP</sequence>
<feature type="signal peptide" evidence="1">
    <location>
        <begin position="1"/>
        <end position="24"/>
    </location>
</feature>
<evidence type="ECO:0000313" key="3">
    <source>
        <dbReference type="Proteomes" id="UP001238603"/>
    </source>
</evidence>
<dbReference type="Proteomes" id="UP001238603">
    <property type="component" value="Unassembled WGS sequence"/>
</dbReference>
<organism evidence="2 3">
    <name type="scientific">Roseateles subflavus</name>
    <dbReference type="NCBI Taxonomy" id="3053353"/>
    <lineage>
        <taxon>Bacteria</taxon>
        <taxon>Pseudomonadati</taxon>
        <taxon>Pseudomonadota</taxon>
        <taxon>Betaproteobacteria</taxon>
        <taxon>Burkholderiales</taxon>
        <taxon>Sphaerotilaceae</taxon>
        <taxon>Roseateles</taxon>
    </lineage>
</organism>
<feature type="chain" id="PRO_5046037437" evidence="1">
    <location>
        <begin position="25"/>
        <end position="675"/>
    </location>
</feature>
<comment type="caution">
    <text evidence="2">The sequence shown here is derived from an EMBL/GenBank/DDBJ whole genome shotgun (WGS) entry which is preliminary data.</text>
</comment>
<evidence type="ECO:0000256" key="1">
    <source>
        <dbReference type="SAM" id="SignalP"/>
    </source>
</evidence>
<gene>
    <name evidence="2" type="ORF">QRD43_00320</name>
</gene>
<dbReference type="EMBL" id="JASVDS010000001">
    <property type="protein sequence ID" value="MDL5030331.1"/>
    <property type="molecule type" value="Genomic_DNA"/>
</dbReference>
<proteinExistence type="predicted"/>
<keyword evidence="3" id="KW-1185">Reference proteome</keyword>
<evidence type="ECO:0000313" key="2">
    <source>
        <dbReference type="EMBL" id="MDL5030331.1"/>
    </source>
</evidence>
<keyword evidence="1" id="KW-0732">Signal</keyword>
<dbReference type="RefSeq" id="WP_285980471.1">
    <property type="nucleotide sequence ID" value="NZ_JASVDS010000001.1"/>
</dbReference>
<dbReference type="Pfam" id="PF17963">
    <property type="entry name" value="Big_9"/>
    <property type="match status" value="1"/>
</dbReference>
<protein>
    <submittedName>
        <fullName evidence="2">Ig-like domain-containing protein</fullName>
    </submittedName>
</protein>
<reference evidence="2 3" key="1">
    <citation type="submission" date="2023-06" db="EMBL/GenBank/DDBJ databases">
        <title>Pelomonas sp. APW6 16S ribosomal RNA gene genome sequencing and assembly.</title>
        <authorList>
            <person name="Woo H."/>
        </authorList>
    </citation>
    <scope>NUCLEOTIDE SEQUENCE [LARGE SCALE GENOMIC DNA]</scope>
    <source>
        <strain evidence="2 3">APW6</strain>
    </source>
</reference>
<dbReference type="PROSITE" id="PS51257">
    <property type="entry name" value="PROKAR_LIPOPROTEIN"/>
    <property type="match status" value="1"/>
</dbReference>
<name>A0ABT7LBU7_9BURK</name>